<name>A0A4Y7TWQ6_COPMI</name>
<evidence type="ECO:0000313" key="2">
    <source>
        <dbReference type="EMBL" id="TEB38587.1"/>
    </source>
</evidence>
<feature type="region of interest" description="Disordered" evidence="1">
    <location>
        <begin position="303"/>
        <end position="324"/>
    </location>
</feature>
<dbReference type="EMBL" id="QPFP01000002">
    <property type="protein sequence ID" value="TEB38587.1"/>
    <property type="molecule type" value="Genomic_DNA"/>
</dbReference>
<gene>
    <name evidence="2" type="ORF">FA13DRAFT_1704355</name>
</gene>
<reference evidence="2 3" key="1">
    <citation type="journal article" date="2019" name="Nat. Ecol. Evol.">
        <title>Megaphylogeny resolves global patterns of mushroom evolution.</title>
        <authorList>
            <person name="Varga T."/>
            <person name="Krizsan K."/>
            <person name="Foldi C."/>
            <person name="Dima B."/>
            <person name="Sanchez-Garcia M."/>
            <person name="Sanchez-Ramirez S."/>
            <person name="Szollosi G.J."/>
            <person name="Szarkandi J.G."/>
            <person name="Papp V."/>
            <person name="Albert L."/>
            <person name="Andreopoulos W."/>
            <person name="Angelini C."/>
            <person name="Antonin V."/>
            <person name="Barry K.W."/>
            <person name="Bougher N.L."/>
            <person name="Buchanan P."/>
            <person name="Buyck B."/>
            <person name="Bense V."/>
            <person name="Catcheside P."/>
            <person name="Chovatia M."/>
            <person name="Cooper J."/>
            <person name="Damon W."/>
            <person name="Desjardin D."/>
            <person name="Finy P."/>
            <person name="Geml J."/>
            <person name="Haridas S."/>
            <person name="Hughes K."/>
            <person name="Justo A."/>
            <person name="Karasinski D."/>
            <person name="Kautmanova I."/>
            <person name="Kiss B."/>
            <person name="Kocsube S."/>
            <person name="Kotiranta H."/>
            <person name="LaButti K.M."/>
            <person name="Lechner B.E."/>
            <person name="Liimatainen K."/>
            <person name="Lipzen A."/>
            <person name="Lukacs Z."/>
            <person name="Mihaltcheva S."/>
            <person name="Morgado L.N."/>
            <person name="Niskanen T."/>
            <person name="Noordeloos M.E."/>
            <person name="Ohm R.A."/>
            <person name="Ortiz-Santana B."/>
            <person name="Ovrebo C."/>
            <person name="Racz N."/>
            <person name="Riley R."/>
            <person name="Savchenko A."/>
            <person name="Shiryaev A."/>
            <person name="Soop K."/>
            <person name="Spirin V."/>
            <person name="Szebenyi C."/>
            <person name="Tomsovsky M."/>
            <person name="Tulloss R.E."/>
            <person name="Uehling J."/>
            <person name="Grigoriev I.V."/>
            <person name="Vagvolgyi C."/>
            <person name="Papp T."/>
            <person name="Martin F.M."/>
            <person name="Miettinen O."/>
            <person name="Hibbett D.S."/>
            <person name="Nagy L.G."/>
        </authorList>
    </citation>
    <scope>NUCLEOTIDE SEQUENCE [LARGE SCALE GENOMIC DNA]</scope>
    <source>
        <strain evidence="2 3">FP101781</strain>
    </source>
</reference>
<evidence type="ECO:0000313" key="3">
    <source>
        <dbReference type="Proteomes" id="UP000298030"/>
    </source>
</evidence>
<protein>
    <submittedName>
        <fullName evidence="2">Uncharacterized protein</fullName>
    </submittedName>
</protein>
<evidence type="ECO:0000256" key="1">
    <source>
        <dbReference type="SAM" id="MobiDB-lite"/>
    </source>
</evidence>
<dbReference type="Proteomes" id="UP000298030">
    <property type="component" value="Unassembled WGS sequence"/>
</dbReference>
<accession>A0A4Y7TWQ6</accession>
<organism evidence="2 3">
    <name type="scientific">Coprinellus micaceus</name>
    <name type="common">Glistening ink-cap mushroom</name>
    <name type="synonym">Coprinus micaceus</name>
    <dbReference type="NCBI Taxonomy" id="71717"/>
    <lineage>
        <taxon>Eukaryota</taxon>
        <taxon>Fungi</taxon>
        <taxon>Dikarya</taxon>
        <taxon>Basidiomycota</taxon>
        <taxon>Agaricomycotina</taxon>
        <taxon>Agaricomycetes</taxon>
        <taxon>Agaricomycetidae</taxon>
        <taxon>Agaricales</taxon>
        <taxon>Agaricineae</taxon>
        <taxon>Psathyrellaceae</taxon>
        <taxon>Coprinellus</taxon>
    </lineage>
</organism>
<sequence>MSRPRYNDDATWSSQEPIAVNRANFLKVHSLDTINDVKVKTMLRTKCARPLPTYSIEGFKWPTTICRSSSSLLDDEANTFKVQAFDVVDNVQAKIGAHSMWGLIVVHDGMQIFVDYTLVQLTMVCRSSSNRSLSEEVDMLEIESSTRSPMPGPRDSRIGPLQAIVSGNSSSELGSNRYRPPQTQSHRTLGHNTLYAHARQNASDHVPPNEAPTLKGVDETVEDILKSLEEDPGVIPLMASYVVAHSTSRVGSRDFQDASAKGIPPISPCPFSSLRNNSFGSPMPGFGVFSHLVVRRRARDMRGSSYNPLGDGGKPLKRRPRSSSFLLGGETHRLKVVGLGSIDNVKAKILGARASLLHGKAHRGLWRIVELIVDHGSMQVFIRPGYARSMQGLIVVYDHLGSPVHAARIQHIEAPSVYSLGIYMAHN</sequence>
<proteinExistence type="predicted"/>
<dbReference type="AlphaFoldDB" id="A0A4Y7TWQ6"/>
<comment type="caution">
    <text evidence="2">The sequence shown here is derived from an EMBL/GenBank/DDBJ whole genome shotgun (WGS) entry which is preliminary data.</text>
</comment>
<keyword evidence="3" id="KW-1185">Reference proteome</keyword>